<name>A0A934U260_9FIRM</name>
<dbReference type="RefSeq" id="WP_186832961.1">
    <property type="nucleotide sequence ID" value="NZ_JAEQMG010000048.1"/>
</dbReference>
<organism evidence="1 2">
    <name type="scientific">Ruminococcus difficilis</name>
    <dbReference type="NCBI Taxonomy" id="2763069"/>
    <lineage>
        <taxon>Bacteria</taxon>
        <taxon>Bacillati</taxon>
        <taxon>Bacillota</taxon>
        <taxon>Clostridia</taxon>
        <taxon>Eubacteriales</taxon>
        <taxon>Oscillospiraceae</taxon>
        <taxon>Ruminococcus</taxon>
    </lineage>
</organism>
<proteinExistence type="predicted"/>
<reference evidence="1" key="1">
    <citation type="submission" date="2021-01" db="EMBL/GenBank/DDBJ databases">
        <title>Genome public.</title>
        <authorList>
            <person name="Liu C."/>
            <person name="Sun Q."/>
        </authorList>
    </citation>
    <scope>NUCLEOTIDE SEQUENCE</scope>
    <source>
        <strain evidence="1">M6</strain>
    </source>
</reference>
<dbReference type="Pfam" id="PF05635">
    <property type="entry name" value="23S_rRNA_IVP"/>
    <property type="match status" value="1"/>
</dbReference>
<dbReference type="SUPFAM" id="SSF158446">
    <property type="entry name" value="IVS-encoded protein-like"/>
    <property type="match status" value="1"/>
</dbReference>
<dbReference type="InterPro" id="IPR036583">
    <property type="entry name" value="23S_rRNA_IVS_sf"/>
</dbReference>
<dbReference type="EMBL" id="JAEQMG010000048">
    <property type="protein sequence ID" value="MBK6088034.1"/>
    <property type="molecule type" value="Genomic_DNA"/>
</dbReference>
<evidence type="ECO:0000313" key="1">
    <source>
        <dbReference type="EMBL" id="MBK6088034.1"/>
    </source>
</evidence>
<dbReference type="Proteomes" id="UP000633365">
    <property type="component" value="Unassembled WGS sequence"/>
</dbReference>
<dbReference type="PIRSF" id="PIRSF035652">
    <property type="entry name" value="CHP02436"/>
    <property type="match status" value="1"/>
</dbReference>
<comment type="caution">
    <text evidence="1">The sequence shown here is derived from an EMBL/GenBank/DDBJ whole genome shotgun (WGS) entry which is preliminary data.</text>
</comment>
<evidence type="ECO:0000313" key="2">
    <source>
        <dbReference type="Proteomes" id="UP000633365"/>
    </source>
</evidence>
<dbReference type="PANTHER" id="PTHR38471">
    <property type="entry name" value="FOUR HELIX BUNDLE PROTEIN"/>
    <property type="match status" value="1"/>
</dbReference>
<keyword evidence="2" id="KW-1185">Reference proteome</keyword>
<dbReference type="Gene3D" id="1.20.1440.60">
    <property type="entry name" value="23S rRNA-intervening sequence"/>
    <property type="match status" value="1"/>
</dbReference>
<dbReference type="InterPro" id="IPR012657">
    <property type="entry name" value="23S_rRNA-intervening_sequence"/>
</dbReference>
<gene>
    <name evidence="1" type="ORF">JKK62_05105</name>
</gene>
<protein>
    <submittedName>
        <fullName evidence="1">Four helix bundle protein</fullName>
    </submittedName>
</protein>
<dbReference type="PANTHER" id="PTHR38471:SF2">
    <property type="entry name" value="FOUR HELIX BUNDLE PROTEIN"/>
    <property type="match status" value="1"/>
</dbReference>
<accession>A0A934U260</accession>
<dbReference type="AlphaFoldDB" id="A0A934U260"/>
<dbReference type="NCBIfam" id="TIGR02436">
    <property type="entry name" value="four helix bundle protein"/>
    <property type="match status" value="1"/>
</dbReference>
<sequence length="115" mass="13278">MKGELANYSIQFSLRIVSYYKWLTETQREYVMARQILRSGTSIGANIHEAEYAISKADFINKIQIAAKEANETEYWLIILEQSGFFDESFDDLKQLLKSLIRMLTATLKTSKNGK</sequence>